<name>A0A0F9B7R2_9ZZZZ</name>
<proteinExistence type="predicted"/>
<evidence type="ECO:0000313" key="2">
    <source>
        <dbReference type="EMBL" id="KKL48453.1"/>
    </source>
</evidence>
<evidence type="ECO:0000313" key="1">
    <source>
        <dbReference type="EMBL" id="KKL17939.1"/>
    </source>
</evidence>
<sequence length="80" mass="9175">MICDWCKKEIVGKPRMVNSMGEQYCHKCISDCNVCGKPVNLIKATQCNLCWEVLSRLDKFLESKKAKDIVWQKLVNLGVI</sequence>
<protein>
    <submittedName>
        <fullName evidence="1">Uncharacterized protein</fullName>
    </submittedName>
</protein>
<dbReference type="EMBL" id="LAZR01033316">
    <property type="protein sequence ID" value="KKL48453.1"/>
    <property type="molecule type" value="Genomic_DNA"/>
</dbReference>
<dbReference type="AlphaFoldDB" id="A0A0F9B7R2"/>
<accession>A0A0F9B7R2</accession>
<gene>
    <name evidence="2" type="ORF">LCGC14_2325380</name>
    <name evidence="1" type="ORF">LCGC14_2480540</name>
</gene>
<dbReference type="EMBL" id="LAZR01039060">
    <property type="protein sequence ID" value="KKL17939.1"/>
    <property type="molecule type" value="Genomic_DNA"/>
</dbReference>
<comment type="caution">
    <text evidence="1">The sequence shown here is derived from an EMBL/GenBank/DDBJ whole genome shotgun (WGS) entry which is preliminary data.</text>
</comment>
<organism evidence="1">
    <name type="scientific">marine sediment metagenome</name>
    <dbReference type="NCBI Taxonomy" id="412755"/>
    <lineage>
        <taxon>unclassified sequences</taxon>
        <taxon>metagenomes</taxon>
        <taxon>ecological metagenomes</taxon>
    </lineage>
</organism>
<reference evidence="1" key="1">
    <citation type="journal article" date="2015" name="Nature">
        <title>Complex archaea that bridge the gap between prokaryotes and eukaryotes.</title>
        <authorList>
            <person name="Spang A."/>
            <person name="Saw J.H."/>
            <person name="Jorgensen S.L."/>
            <person name="Zaremba-Niedzwiedzka K."/>
            <person name="Martijn J."/>
            <person name="Lind A.E."/>
            <person name="van Eijk R."/>
            <person name="Schleper C."/>
            <person name="Guy L."/>
            <person name="Ettema T.J."/>
        </authorList>
    </citation>
    <scope>NUCLEOTIDE SEQUENCE</scope>
</reference>